<keyword evidence="4" id="KW-1185">Reference proteome</keyword>
<reference evidence="3" key="1">
    <citation type="submission" date="2023-04" db="EMBL/GenBank/DDBJ databases">
        <authorList>
            <person name="Vijverberg K."/>
            <person name="Xiong W."/>
            <person name="Schranz E."/>
        </authorList>
    </citation>
    <scope>NUCLEOTIDE SEQUENCE</scope>
</reference>
<dbReference type="GO" id="GO:0016560">
    <property type="term" value="P:protein import into peroxisome matrix, docking"/>
    <property type="evidence" value="ECO:0007669"/>
    <property type="project" value="TreeGrafter"/>
</dbReference>
<gene>
    <name evidence="3" type="ORF">LSALG_LOCUS6508</name>
</gene>
<dbReference type="PANTHER" id="PTHR10130">
    <property type="entry name" value="PEROXISOMAL TARGETING SIGNAL 1 RECEPTOR PEX5"/>
    <property type="match status" value="1"/>
</dbReference>
<proteinExistence type="predicted"/>
<sequence length="262" mass="29879">MQHHNEASNDSDLVKMDDHYSDEFFDFDDESECDYIITLPEDQTAECTLLKTVGADWLKSDKREDHLAICLGNIVHKYAADGSPEFFIVINFQIDNHGGLVREHIPGRYAELDQYCWADEFSQQHGRDPNAWALFFERQNGTVGWAFKFQHEQMQMMSVDQMAGANIPSLAAMEQTCMLAHTLAQNTNPKFQNCKFLQFVSKMSHGELTIEDNQVRPAGGDWANEYQQQYNAGPSSTSWADQYAREEASKTFILLILSTGIQ</sequence>
<name>A0AA35VMS6_LACSI</name>
<protein>
    <submittedName>
        <fullName evidence="3">Uncharacterized protein</fullName>
    </submittedName>
</protein>
<dbReference type="InterPro" id="IPR024111">
    <property type="entry name" value="PEX5/PEX5L"/>
</dbReference>
<keyword evidence="1" id="KW-0677">Repeat</keyword>
<accession>A0AA35VMS6</accession>
<dbReference type="EMBL" id="OX465086">
    <property type="protein sequence ID" value="CAI9265927.1"/>
    <property type="molecule type" value="Genomic_DNA"/>
</dbReference>
<evidence type="ECO:0000256" key="1">
    <source>
        <dbReference type="ARBA" id="ARBA00022737"/>
    </source>
</evidence>
<dbReference type="GO" id="GO:0005829">
    <property type="term" value="C:cytosol"/>
    <property type="evidence" value="ECO:0007669"/>
    <property type="project" value="TreeGrafter"/>
</dbReference>
<evidence type="ECO:0000313" key="4">
    <source>
        <dbReference type="Proteomes" id="UP001177003"/>
    </source>
</evidence>
<dbReference type="AlphaFoldDB" id="A0AA35VMS6"/>
<dbReference type="PANTHER" id="PTHR10130:SF0">
    <property type="entry name" value="GH08708P"/>
    <property type="match status" value="1"/>
</dbReference>
<organism evidence="3 4">
    <name type="scientific">Lactuca saligna</name>
    <name type="common">Willowleaf lettuce</name>
    <dbReference type="NCBI Taxonomy" id="75948"/>
    <lineage>
        <taxon>Eukaryota</taxon>
        <taxon>Viridiplantae</taxon>
        <taxon>Streptophyta</taxon>
        <taxon>Embryophyta</taxon>
        <taxon>Tracheophyta</taxon>
        <taxon>Spermatophyta</taxon>
        <taxon>Magnoliopsida</taxon>
        <taxon>eudicotyledons</taxon>
        <taxon>Gunneridae</taxon>
        <taxon>Pentapetalae</taxon>
        <taxon>asterids</taxon>
        <taxon>campanulids</taxon>
        <taxon>Asterales</taxon>
        <taxon>Asteraceae</taxon>
        <taxon>Cichorioideae</taxon>
        <taxon>Cichorieae</taxon>
        <taxon>Lactucinae</taxon>
        <taxon>Lactuca</taxon>
    </lineage>
</organism>
<keyword evidence="2" id="KW-0802">TPR repeat</keyword>
<evidence type="ECO:0000313" key="3">
    <source>
        <dbReference type="EMBL" id="CAI9265927.1"/>
    </source>
</evidence>
<dbReference type="GO" id="GO:0005778">
    <property type="term" value="C:peroxisomal membrane"/>
    <property type="evidence" value="ECO:0007669"/>
    <property type="project" value="TreeGrafter"/>
</dbReference>
<dbReference type="GO" id="GO:0005052">
    <property type="term" value="F:peroxisome matrix targeting signal-1 binding"/>
    <property type="evidence" value="ECO:0007669"/>
    <property type="project" value="TreeGrafter"/>
</dbReference>
<evidence type="ECO:0000256" key="2">
    <source>
        <dbReference type="ARBA" id="ARBA00022803"/>
    </source>
</evidence>
<dbReference type="Proteomes" id="UP001177003">
    <property type="component" value="Chromosome 0"/>
</dbReference>